<keyword evidence="6" id="KW-0735">Signal-anchor</keyword>
<dbReference type="OrthoDB" id="2019572at2759"/>
<accession>A0A3P6SZQ4</accession>
<evidence type="ECO:0000256" key="4">
    <source>
        <dbReference type="ARBA" id="ARBA00022679"/>
    </source>
</evidence>
<evidence type="ECO:0000256" key="6">
    <source>
        <dbReference type="ARBA" id="ARBA00022968"/>
    </source>
</evidence>
<evidence type="ECO:0000256" key="2">
    <source>
        <dbReference type="ARBA" id="ARBA00004922"/>
    </source>
</evidence>
<evidence type="ECO:0000313" key="11">
    <source>
        <dbReference type="EMBL" id="VDK58811.1"/>
    </source>
</evidence>
<dbReference type="GO" id="GO:0008375">
    <property type="term" value="F:acetylglucosaminyltransferase activity"/>
    <property type="evidence" value="ECO:0007669"/>
    <property type="project" value="TreeGrafter"/>
</dbReference>
<evidence type="ECO:0000256" key="3">
    <source>
        <dbReference type="ARBA" id="ARBA00022676"/>
    </source>
</evidence>
<evidence type="ECO:0000256" key="5">
    <source>
        <dbReference type="ARBA" id="ARBA00022692"/>
    </source>
</evidence>
<keyword evidence="12" id="KW-1185">Reference proteome</keyword>
<evidence type="ECO:0000256" key="1">
    <source>
        <dbReference type="ARBA" id="ARBA00004606"/>
    </source>
</evidence>
<name>A0A3P6SZQ4_CYLGO</name>
<reference evidence="11 12" key="1">
    <citation type="submission" date="2018-11" db="EMBL/GenBank/DDBJ databases">
        <authorList>
            <consortium name="Pathogen Informatics"/>
        </authorList>
    </citation>
    <scope>NUCLEOTIDE SEQUENCE [LARGE SCALE GENOMIC DNA]</scope>
</reference>
<evidence type="ECO:0000256" key="10">
    <source>
        <dbReference type="ARBA" id="ARBA00038150"/>
    </source>
</evidence>
<evidence type="ECO:0000256" key="7">
    <source>
        <dbReference type="ARBA" id="ARBA00022989"/>
    </source>
</evidence>
<comment type="similarity">
    <text evidence="10">Belongs to the glycosyltransferase 14 family.</text>
</comment>
<evidence type="ECO:0000256" key="9">
    <source>
        <dbReference type="ARBA" id="ARBA00023180"/>
    </source>
</evidence>
<organism evidence="11 12">
    <name type="scientific">Cylicostephanus goldi</name>
    <name type="common">Nematode worm</name>
    <dbReference type="NCBI Taxonomy" id="71465"/>
    <lineage>
        <taxon>Eukaryota</taxon>
        <taxon>Metazoa</taxon>
        <taxon>Ecdysozoa</taxon>
        <taxon>Nematoda</taxon>
        <taxon>Chromadorea</taxon>
        <taxon>Rhabditida</taxon>
        <taxon>Rhabditina</taxon>
        <taxon>Rhabditomorpha</taxon>
        <taxon>Strongyloidea</taxon>
        <taxon>Strongylidae</taxon>
        <taxon>Cylicostephanus</taxon>
    </lineage>
</organism>
<dbReference type="PANTHER" id="PTHR19297">
    <property type="entry name" value="GLYCOSYLTRANSFERASE 14 FAMILY MEMBER"/>
    <property type="match status" value="1"/>
</dbReference>
<dbReference type="PANTHER" id="PTHR19297:SF186">
    <property type="entry name" value="CORE-2_I-BRANCHING ENZYME"/>
    <property type="match status" value="1"/>
</dbReference>
<dbReference type="AlphaFoldDB" id="A0A3P6SZQ4"/>
<proteinExistence type="inferred from homology"/>
<dbReference type="Proteomes" id="UP000271889">
    <property type="component" value="Unassembled WGS sequence"/>
</dbReference>
<dbReference type="EMBL" id="UYRV01012304">
    <property type="protein sequence ID" value="VDK58811.1"/>
    <property type="molecule type" value="Genomic_DNA"/>
</dbReference>
<keyword evidence="4" id="KW-0808">Transferase</keyword>
<dbReference type="Pfam" id="PF02485">
    <property type="entry name" value="Branch"/>
    <property type="match status" value="1"/>
</dbReference>
<dbReference type="InterPro" id="IPR003406">
    <property type="entry name" value="Glyco_trans_14"/>
</dbReference>
<keyword evidence="5" id="KW-0812">Transmembrane</keyword>
<keyword evidence="3" id="KW-0328">Glycosyltransferase</keyword>
<keyword evidence="9" id="KW-0325">Glycoprotein</keyword>
<keyword evidence="7" id="KW-1133">Transmembrane helix</keyword>
<keyword evidence="8" id="KW-0472">Membrane</keyword>
<comment type="subcellular location">
    <subcellularLocation>
        <location evidence="1">Membrane</location>
        <topology evidence="1">Single-pass type II membrane protein</topology>
    </subcellularLocation>
</comment>
<evidence type="ECO:0000256" key="8">
    <source>
        <dbReference type="ARBA" id="ARBA00023136"/>
    </source>
</evidence>
<sequence length="155" mass="17821">MRSICRPTAIFAYLQKKLQILFPLSKENIGQHSDWGTFGILDNVYQCFKYLTLRKHNWKYYQYLSGSDLPIRTNLEMVRIMKALNGSINTDGIHPPVPLFKSAMSVAMPRAAANYIVRSTKVRRLLKYLSHTWIPDESFWTSVGGNAACELLTNF</sequence>
<evidence type="ECO:0008006" key="13">
    <source>
        <dbReference type="Google" id="ProtNLM"/>
    </source>
</evidence>
<comment type="pathway">
    <text evidence="2">Protein modification; protein glycosylation.</text>
</comment>
<protein>
    <recommendedName>
        <fullName evidence="13">Core-2/I-Branching enzyme</fullName>
    </recommendedName>
</protein>
<evidence type="ECO:0000313" key="12">
    <source>
        <dbReference type="Proteomes" id="UP000271889"/>
    </source>
</evidence>
<dbReference type="GO" id="GO:0016020">
    <property type="term" value="C:membrane"/>
    <property type="evidence" value="ECO:0007669"/>
    <property type="project" value="UniProtKB-SubCell"/>
</dbReference>
<gene>
    <name evidence="11" type="ORF">CGOC_LOCUS4444</name>
</gene>